<feature type="chain" id="PRO_5047324190" description="Endonuclease/exonuclease/phosphatase domain-containing protein" evidence="1">
    <location>
        <begin position="29"/>
        <end position="457"/>
    </location>
</feature>
<gene>
    <name evidence="3" type="ORF">GCM10022197_18980</name>
</gene>
<feature type="domain" description="Endonuclease/exonuclease/phosphatase" evidence="2">
    <location>
        <begin position="155"/>
        <end position="439"/>
    </location>
</feature>
<proteinExistence type="predicted"/>
<keyword evidence="4" id="KW-1185">Reference proteome</keyword>
<reference evidence="4" key="1">
    <citation type="journal article" date="2019" name="Int. J. Syst. Evol. Microbiol.">
        <title>The Global Catalogue of Microorganisms (GCM) 10K type strain sequencing project: providing services to taxonomists for standard genome sequencing and annotation.</title>
        <authorList>
            <consortium name="The Broad Institute Genomics Platform"/>
            <consortium name="The Broad Institute Genome Sequencing Center for Infectious Disease"/>
            <person name="Wu L."/>
            <person name="Ma J."/>
        </authorList>
    </citation>
    <scope>NUCLEOTIDE SEQUENCE [LARGE SCALE GENOMIC DNA]</scope>
    <source>
        <strain evidence="4">JCM 16540</strain>
    </source>
</reference>
<keyword evidence="1" id="KW-0732">Signal</keyword>
<organism evidence="3 4">
    <name type="scientific">Microlunatus spumicola</name>
    <dbReference type="NCBI Taxonomy" id="81499"/>
    <lineage>
        <taxon>Bacteria</taxon>
        <taxon>Bacillati</taxon>
        <taxon>Actinomycetota</taxon>
        <taxon>Actinomycetes</taxon>
        <taxon>Propionibacteriales</taxon>
        <taxon>Propionibacteriaceae</taxon>
        <taxon>Microlunatus</taxon>
    </lineage>
</organism>
<dbReference type="InterPro" id="IPR036691">
    <property type="entry name" value="Endo/exonu/phosph_ase_sf"/>
</dbReference>
<comment type="caution">
    <text evidence="3">The sequence shown here is derived from an EMBL/GenBank/DDBJ whole genome shotgun (WGS) entry which is preliminary data.</text>
</comment>
<protein>
    <recommendedName>
        <fullName evidence="2">Endonuclease/exonuclease/phosphatase domain-containing protein</fullName>
    </recommendedName>
</protein>
<feature type="signal peptide" evidence="1">
    <location>
        <begin position="1"/>
        <end position="28"/>
    </location>
</feature>
<dbReference type="Proteomes" id="UP001500767">
    <property type="component" value="Unassembled WGS sequence"/>
</dbReference>
<accession>A0ABP6XDS2</accession>
<sequence>MRIAVRGAVAMAALVAVFSAVLPTSASAAGKPGSVKSVVASPGAAVGQIKVSWKASGSRTDKFRIETALTPFGSSNDGRGAQSFTVSGSKRSTTLSAKSVAKAGAAPATGNHLYIRVVAVDVTKHGSRKGKASALVATTARALPAPTVGVPLRIASYNIRSAKYDGADKRDWAQRASGVAADILASKAGIVAIQEASPGRFGALRQTESLQAALIKADPTMARYTITRSTVYNPPGTPHGSQAARILYDATRYQLLTPCPDATLVNGRMIDYSVSCSFDLPVLPDDAPTWKRSAAYAEFADLATGKRFLVVSAHLDYRHSDNRATESRLNDLRRLQAATIWANMNSIRQVDEPVIVAGDFNASQADKGGNGPHDFLVEQGFYDAAGAVQQVNLELPSLNHFDKVLKADPQGYARRVDQILVYGAPGANRFTQVVKQSDPARNSDHNMVYADLVLPTV</sequence>
<evidence type="ECO:0000313" key="3">
    <source>
        <dbReference type="EMBL" id="GAA3563619.1"/>
    </source>
</evidence>
<evidence type="ECO:0000256" key="1">
    <source>
        <dbReference type="SAM" id="SignalP"/>
    </source>
</evidence>
<dbReference type="Pfam" id="PF03372">
    <property type="entry name" value="Exo_endo_phos"/>
    <property type="match status" value="1"/>
</dbReference>
<dbReference type="InterPro" id="IPR005135">
    <property type="entry name" value="Endo/exonuclease/phosphatase"/>
</dbReference>
<dbReference type="SUPFAM" id="SSF56219">
    <property type="entry name" value="DNase I-like"/>
    <property type="match status" value="1"/>
</dbReference>
<evidence type="ECO:0000259" key="2">
    <source>
        <dbReference type="Pfam" id="PF03372"/>
    </source>
</evidence>
<dbReference type="Gene3D" id="3.60.10.10">
    <property type="entry name" value="Endonuclease/exonuclease/phosphatase"/>
    <property type="match status" value="1"/>
</dbReference>
<dbReference type="RefSeq" id="WP_204910887.1">
    <property type="nucleotide sequence ID" value="NZ_BAAAYR010000002.1"/>
</dbReference>
<name>A0ABP6XDS2_9ACTN</name>
<evidence type="ECO:0000313" key="4">
    <source>
        <dbReference type="Proteomes" id="UP001500767"/>
    </source>
</evidence>
<dbReference type="EMBL" id="BAAAYR010000002">
    <property type="protein sequence ID" value="GAA3563619.1"/>
    <property type="molecule type" value="Genomic_DNA"/>
</dbReference>